<dbReference type="OrthoDB" id="10578359at2759"/>
<gene>
    <name evidence="2" type="ORF">Pyn_03854</name>
</gene>
<evidence type="ECO:0000256" key="1">
    <source>
        <dbReference type="SAM" id="MobiDB-lite"/>
    </source>
</evidence>
<comment type="caution">
    <text evidence="2">The sequence shown here is derived from an EMBL/GenBank/DDBJ whole genome shotgun (WGS) entry which is preliminary data.</text>
</comment>
<dbReference type="Proteomes" id="UP000250321">
    <property type="component" value="Unassembled WGS sequence"/>
</dbReference>
<proteinExistence type="predicted"/>
<feature type="compositionally biased region" description="Polar residues" evidence="1">
    <location>
        <begin position="43"/>
        <end position="52"/>
    </location>
</feature>
<dbReference type="EMBL" id="PJQY01003132">
    <property type="protein sequence ID" value="PQM39899.1"/>
    <property type="molecule type" value="Genomic_DNA"/>
</dbReference>
<dbReference type="AlphaFoldDB" id="A0A314UYS6"/>
<accession>A0A314UYS6</accession>
<organism evidence="2 3">
    <name type="scientific">Prunus yedoensis var. nudiflora</name>
    <dbReference type="NCBI Taxonomy" id="2094558"/>
    <lineage>
        <taxon>Eukaryota</taxon>
        <taxon>Viridiplantae</taxon>
        <taxon>Streptophyta</taxon>
        <taxon>Embryophyta</taxon>
        <taxon>Tracheophyta</taxon>
        <taxon>Spermatophyta</taxon>
        <taxon>Magnoliopsida</taxon>
        <taxon>eudicotyledons</taxon>
        <taxon>Gunneridae</taxon>
        <taxon>Pentapetalae</taxon>
        <taxon>rosids</taxon>
        <taxon>fabids</taxon>
        <taxon>Rosales</taxon>
        <taxon>Rosaceae</taxon>
        <taxon>Amygdaloideae</taxon>
        <taxon>Amygdaleae</taxon>
        <taxon>Prunus</taxon>
    </lineage>
</organism>
<feature type="region of interest" description="Disordered" evidence="1">
    <location>
        <begin position="17"/>
        <end position="60"/>
    </location>
</feature>
<evidence type="ECO:0000313" key="2">
    <source>
        <dbReference type="EMBL" id="PQM39899.1"/>
    </source>
</evidence>
<feature type="compositionally biased region" description="Basic and acidic residues" evidence="1">
    <location>
        <begin position="17"/>
        <end position="26"/>
    </location>
</feature>
<sequence length="80" mass="8566">MSTGFLILKPKIGDNKKASEDAKVSIDQENNCSKPPATGSKRCATSSTTTKPKNTERGEAKEAMPLTFLGIQLREAIQVG</sequence>
<evidence type="ECO:0000313" key="3">
    <source>
        <dbReference type="Proteomes" id="UP000250321"/>
    </source>
</evidence>
<protein>
    <submittedName>
        <fullName evidence="2">Uncharacterized protein</fullName>
    </submittedName>
</protein>
<name>A0A314UYS6_PRUYE</name>
<keyword evidence="3" id="KW-1185">Reference proteome</keyword>
<reference evidence="2 3" key="1">
    <citation type="submission" date="2018-02" db="EMBL/GenBank/DDBJ databases">
        <title>Draft genome of wild Prunus yedoensis var. nudiflora.</title>
        <authorList>
            <person name="Baek S."/>
            <person name="Kim J.-H."/>
            <person name="Choi K."/>
            <person name="Kim G.-B."/>
            <person name="Cho A."/>
            <person name="Jang H."/>
            <person name="Shin C.-H."/>
            <person name="Yu H.-J."/>
            <person name="Mun J.-H."/>
        </authorList>
    </citation>
    <scope>NUCLEOTIDE SEQUENCE [LARGE SCALE GENOMIC DNA]</scope>
    <source>
        <strain evidence="3">cv. Jeju island</strain>
        <tissue evidence="2">Leaf</tissue>
    </source>
</reference>